<proteinExistence type="predicted"/>
<dbReference type="Proteomes" id="UP000095283">
    <property type="component" value="Unplaced"/>
</dbReference>
<sequence>MSLHDLLFNLHLPIVDDVPSCLHIFYEYQPVVPLMKENLAQMDQYYNIGVEINSYFLQMESSAFQKICFSSDDDGLSSIQRINKEVAKNTFDQIRYAIREENAPNSAKSTDLTAAEFLRAIDSLPKNKAPVSVCIPHFSVMTPIRMSESSNRYDKFGIGRVFDNEKIEDCSPISRAELVEQKRKARDIRHQIAEEERIIRQRSSLVVHPDNCVPVNVFKYNDNDDLFKESHKITNRENLRMTRDCGEGRIVLCMGHFNNVDAIHTNTLDSTFIAGKSQLV</sequence>
<evidence type="ECO:0000313" key="1">
    <source>
        <dbReference type="Proteomes" id="UP000095283"/>
    </source>
</evidence>
<name>A0A1I7XHY2_HETBA</name>
<accession>A0A1I7XHY2</accession>
<evidence type="ECO:0000313" key="2">
    <source>
        <dbReference type="WBParaSite" id="Hba_17101"/>
    </source>
</evidence>
<dbReference type="WBParaSite" id="Hba_17101">
    <property type="protein sequence ID" value="Hba_17101"/>
    <property type="gene ID" value="Hba_17101"/>
</dbReference>
<reference evidence="2" key="1">
    <citation type="submission" date="2016-11" db="UniProtKB">
        <authorList>
            <consortium name="WormBaseParasite"/>
        </authorList>
    </citation>
    <scope>IDENTIFICATION</scope>
</reference>
<organism evidence="1 2">
    <name type="scientific">Heterorhabditis bacteriophora</name>
    <name type="common">Entomopathogenic nematode worm</name>
    <dbReference type="NCBI Taxonomy" id="37862"/>
    <lineage>
        <taxon>Eukaryota</taxon>
        <taxon>Metazoa</taxon>
        <taxon>Ecdysozoa</taxon>
        <taxon>Nematoda</taxon>
        <taxon>Chromadorea</taxon>
        <taxon>Rhabditida</taxon>
        <taxon>Rhabditina</taxon>
        <taxon>Rhabditomorpha</taxon>
        <taxon>Strongyloidea</taxon>
        <taxon>Heterorhabditidae</taxon>
        <taxon>Heterorhabditis</taxon>
    </lineage>
</organism>
<dbReference type="AlphaFoldDB" id="A0A1I7XHY2"/>
<keyword evidence="1" id="KW-1185">Reference proteome</keyword>
<protein>
    <submittedName>
        <fullName evidence="2">CUE domain-containing protein</fullName>
    </submittedName>
</protein>